<feature type="domain" description="Transcription initiation factor TFIID subunit 1 histone acetyltransferase" evidence="6">
    <location>
        <begin position="359"/>
        <end position="814"/>
    </location>
</feature>
<keyword evidence="4" id="KW-0539">Nucleus</keyword>
<keyword evidence="3" id="KW-0804">Transcription</keyword>
<evidence type="ECO:0000256" key="4">
    <source>
        <dbReference type="ARBA" id="ARBA00023242"/>
    </source>
</evidence>
<feature type="compositionally biased region" description="Acidic residues" evidence="5">
    <location>
        <begin position="58"/>
        <end position="83"/>
    </location>
</feature>
<accession>A0AAF0EQH5</accession>
<protein>
    <submittedName>
        <fullName evidence="8">Uncharacterized protein</fullName>
    </submittedName>
</protein>
<reference evidence="8" key="1">
    <citation type="submission" date="2023-03" db="EMBL/GenBank/DDBJ databases">
        <title>Mating type loci evolution in Malassezia.</title>
        <authorList>
            <person name="Coelho M.A."/>
        </authorList>
    </citation>
    <scope>NUCLEOTIDE SEQUENCE</scope>
    <source>
        <strain evidence="8">CBS 11721</strain>
    </source>
</reference>
<dbReference type="Pfam" id="PF15288">
    <property type="entry name" value="zf-CCHC_6"/>
    <property type="match status" value="1"/>
</dbReference>
<evidence type="ECO:0000256" key="5">
    <source>
        <dbReference type="SAM" id="MobiDB-lite"/>
    </source>
</evidence>
<dbReference type="GO" id="GO:0016251">
    <property type="term" value="F:RNA polymerase II general transcription initiation factor activity"/>
    <property type="evidence" value="ECO:0007669"/>
    <property type="project" value="InterPro"/>
</dbReference>
<feature type="region of interest" description="Disordered" evidence="5">
    <location>
        <begin position="168"/>
        <end position="188"/>
    </location>
</feature>
<feature type="region of interest" description="Disordered" evidence="5">
    <location>
        <begin position="429"/>
        <end position="448"/>
    </location>
</feature>
<evidence type="ECO:0000259" key="6">
    <source>
        <dbReference type="Pfam" id="PF12157"/>
    </source>
</evidence>
<evidence type="ECO:0000313" key="8">
    <source>
        <dbReference type="EMBL" id="WFD34495.1"/>
    </source>
</evidence>
<dbReference type="InterPro" id="IPR040240">
    <property type="entry name" value="TAF1"/>
</dbReference>
<dbReference type="InterPro" id="IPR041670">
    <property type="entry name" value="Znf-CCHC_6"/>
</dbReference>
<feature type="compositionally biased region" description="Acidic residues" evidence="5">
    <location>
        <begin position="102"/>
        <end position="116"/>
    </location>
</feature>
<comment type="subcellular location">
    <subcellularLocation>
        <location evidence="1">Nucleus</location>
    </subcellularLocation>
</comment>
<dbReference type="InterPro" id="IPR022591">
    <property type="entry name" value="TAF1_HAT_dom"/>
</dbReference>
<dbReference type="Pfam" id="PF12157">
    <property type="entry name" value="DUF3591"/>
    <property type="match status" value="1"/>
</dbReference>
<dbReference type="GO" id="GO:0005669">
    <property type="term" value="C:transcription factor TFIID complex"/>
    <property type="evidence" value="ECO:0007669"/>
    <property type="project" value="InterPro"/>
</dbReference>
<keyword evidence="9" id="KW-1185">Reference proteome</keyword>
<dbReference type="Proteomes" id="UP001219933">
    <property type="component" value="Chromosome 2"/>
</dbReference>
<name>A0AAF0EQH5_9BASI</name>
<feature type="compositionally biased region" description="Basic and acidic residues" evidence="5">
    <location>
        <begin position="435"/>
        <end position="448"/>
    </location>
</feature>
<dbReference type="PANTHER" id="PTHR13900:SF0">
    <property type="entry name" value="TRANSCRIPTION INITIATION FACTOR TFIID SUBUNIT 1"/>
    <property type="match status" value="1"/>
</dbReference>
<feature type="region of interest" description="Disordered" evidence="5">
    <location>
        <begin position="57"/>
        <end position="144"/>
    </location>
</feature>
<keyword evidence="2" id="KW-0805">Transcription regulation</keyword>
<evidence type="ECO:0000259" key="7">
    <source>
        <dbReference type="Pfam" id="PF15288"/>
    </source>
</evidence>
<evidence type="ECO:0000256" key="1">
    <source>
        <dbReference type="ARBA" id="ARBA00004123"/>
    </source>
</evidence>
<dbReference type="GO" id="GO:0017025">
    <property type="term" value="F:TBP-class protein binding"/>
    <property type="evidence" value="ECO:0007669"/>
    <property type="project" value="InterPro"/>
</dbReference>
<dbReference type="EMBL" id="CP119878">
    <property type="protein sequence ID" value="WFD34495.1"/>
    <property type="molecule type" value="Genomic_DNA"/>
</dbReference>
<dbReference type="AlphaFoldDB" id="A0AAF0EQH5"/>
<sequence>MDAEQDDAILRLGGLALGQVLEDLGVIGADSDLQRVGLSGAKAGSAALNKDAIYRGDYDDELEEEATRDENEANEDELAEDETQPSTKPVVPRIKRNTVRGEDDDFDEDDDEEMEEQAPAQPAPEPEPEQVAPAPPPPKSPRQEALEMYPDFKAGTVLDFTELFATRSQKRRKTGTKPPPVRADLDADAATVPPSGKELLLTADVHGPPSESTVWTLAKPYFQAVETRRELPKALVCFDDDVSERTAHRPSELVNNVENDDWEQRIVGQGSEPKFVEPTKNDINRPRNDALSDGSWFASIIWDAKSPFERFDRLIMDMNDPEMILENEKTQNEKTTSLVRADAPPMLKTSKYAQELDKFNLSNDRMYEMSKEHRHRVRQTLGQLVIRHAWPAVKLQLPFYKTRLSKHETRSWHRPAIQFPSGMTITFSRVRSSKRSKDGEKRSKDPAEVLRSTRDLTLKDSGGFVLCEFSEEFPPLLSNLGMGSLLVNYYRKKDAKDDHIPRAELGEAFVLDTTDESPFMKFGSVEPGQTQTVLYNNLIRAPLFRHKPDPNNFLFIRSTTKNEVRYYLRDIKNIFLAGQTYPVQPIPGPHARLVTNNIKYRLQMIAYKLVEKSHAHRIKIHRVMKYFPDQNELQMRQRLKEFMAYNRKSGDVHQGFWRLKPNVPIPDEAELQKLLTPEHICLVEGMQVGQRHLLDAGFTKTAEGIEDDGDETKMDVEQLLAPWITSKNFLHATQGKAMLKLHGEGDPSGRGEAFSFVRVSMKEIFLRAGEDVDERLAAEAEARARSGHRYNVAEQQAIYRSEIDRIWRAQLAALSNPEPPKVTVREEREWREEMQRQAAQHDERASKPLLVRRFVGGVWYKQIVRDPSVINAYVKQRQQIEEESIVTESLVPTGDAVLDAQRRKRLEEEIAARVKNQDRRLQRKNAKAAAEGIIGGYKKMPNKTNTKRRCGRCGMVGHMATNNACPQYPANNPGGRPGQPGIGVRPPSVMPMPNSTYYTNAANQQAGVAPFTPYDPLGGMGPGAQQ</sequence>
<evidence type="ECO:0000256" key="3">
    <source>
        <dbReference type="ARBA" id="ARBA00023163"/>
    </source>
</evidence>
<feature type="domain" description="Zinc knuckle" evidence="7">
    <location>
        <begin position="947"/>
        <end position="972"/>
    </location>
</feature>
<evidence type="ECO:0000256" key="2">
    <source>
        <dbReference type="ARBA" id="ARBA00023015"/>
    </source>
</evidence>
<evidence type="ECO:0000313" key="9">
    <source>
        <dbReference type="Proteomes" id="UP001219933"/>
    </source>
</evidence>
<dbReference type="GO" id="GO:0004402">
    <property type="term" value="F:histone acetyltransferase activity"/>
    <property type="evidence" value="ECO:0007669"/>
    <property type="project" value="InterPro"/>
</dbReference>
<organism evidence="8 9">
    <name type="scientific">Malassezia cuniculi</name>
    <dbReference type="NCBI Taxonomy" id="948313"/>
    <lineage>
        <taxon>Eukaryota</taxon>
        <taxon>Fungi</taxon>
        <taxon>Dikarya</taxon>
        <taxon>Basidiomycota</taxon>
        <taxon>Ustilaginomycotina</taxon>
        <taxon>Malasseziomycetes</taxon>
        <taxon>Malasseziales</taxon>
        <taxon>Malasseziaceae</taxon>
        <taxon>Malassezia</taxon>
    </lineage>
</organism>
<gene>
    <name evidence="8" type="ORF">MCUN1_001336</name>
</gene>
<proteinExistence type="predicted"/>
<dbReference type="GO" id="GO:0051123">
    <property type="term" value="P:RNA polymerase II preinitiation complex assembly"/>
    <property type="evidence" value="ECO:0007669"/>
    <property type="project" value="TreeGrafter"/>
</dbReference>
<dbReference type="PANTHER" id="PTHR13900">
    <property type="entry name" value="TRANSCRIPTION INITIATION FACTOR TFIID"/>
    <property type="match status" value="1"/>
</dbReference>